<reference evidence="2" key="1">
    <citation type="journal article" date="2019" name="Int. J. Syst. Evol. Microbiol.">
        <title>The Global Catalogue of Microorganisms (GCM) 10K type strain sequencing project: providing services to taxonomists for standard genome sequencing and annotation.</title>
        <authorList>
            <consortium name="The Broad Institute Genomics Platform"/>
            <consortium name="The Broad Institute Genome Sequencing Center for Infectious Disease"/>
            <person name="Wu L."/>
            <person name="Ma J."/>
        </authorList>
    </citation>
    <scope>NUCLEOTIDE SEQUENCE [LARGE SCALE GENOMIC DNA]</scope>
    <source>
        <strain evidence="2">KCTC 42964</strain>
    </source>
</reference>
<organism evidence="1 2">
    <name type="scientific">Marinibaculum pumilum</name>
    <dbReference type="NCBI Taxonomy" id="1766165"/>
    <lineage>
        <taxon>Bacteria</taxon>
        <taxon>Pseudomonadati</taxon>
        <taxon>Pseudomonadota</taxon>
        <taxon>Alphaproteobacteria</taxon>
        <taxon>Rhodospirillales</taxon>
        <taxon>Rhodospirillaceae</taxon>
        <taxon>Marinibaculum</taxon>
    </lineage>
</organism>
<sequence length="114" mass="12476">MIIETRRLAFTDDSLIDAVTVALGSGVIKGPRVPVVRYEIPDVEGVMLRVMLKQPPPLGPQPMDLTMAQVAAILINYCRFRRIPVPRAGKKKLAAQGNAIILSITQELDTRKAA</sequence>
<comment type="caution">
    <text evidence="1">The sequence shown here is derived from an EMBL/GenBank/DDBJ whole genome shotgun (WGS) entry which is preliminary data.</text>
</comment>
<dbReference type="Proteomes" id="UP001595528">
    <property type="component" value="Unassembled WGS sequence"/>
</dbReference>
<name>A0ABV7L704_9PROT</name>
<proteinExistence type="predicted"/>
<keyword evidence="2" id="KW-1185">Reference proteome</keyword>
<evidence type="ECO:0000313" key="2">
    <source>
        <dbReference type="Proteomes" id="UP001595528"/>
    </source>
</evidence>
<dbReference type="RefSeq" id="WP_379905564.1">
    <property type="nucleotide sequence ID" value="NZ_JBHRTR010000046.1"/>
</dbReference>
<dbReference type="EMBL" id="JBHRTR010000046">
    <property type="protein sequence ID" value="MFC3230412.1"/>
    <property type="molecule type" value="Genomic_DNA"/>
</dbReference>
<accession>A0ABV7L704</accession>
<gene>
    <name evidence="1" type="ORF">ACFOGJ_24400</name>
</gene>
<protein>
    <submittedName>
        <fullName evidence="1">Uncharacterized protein</fullName>
    </submittedName>
</protein>
<evidence type="ECO:0000313" key="1">
    <source>
        <dbReference type="EMBL" id="MFC3230412.1"/>
    </source>
</evidence>